<dbReference type="PANTHER" id="PTHR47723:SF24">
    <property type="entry name" value="RNASE H TYPE-1 DOMAIN-CONTAINING PROTEIN"/>
    <property type="match status" value="1"/>
</dbReference>
<accession>A0ABQ7WM07</accession>
<organism evidence="2 3">
    <name type="scientific">Solanum tuberosum</name>
    <name type="common">Potato</name>
    <dbReference type="NCBI Taxonomy" id="4113"/>
    <lineage>
        <taxon>Eukaryota</taxon>
        <taxon>Viridiplantae</taxon>
        <taxon>Streptophyta</taxon>
        <taxon>Embryophyta</taxon>
        <taxon>Tracheophyta</taxon>
        <taxon>Spermatophyta</taxon>
        <taxon>Magnoliopsida</taxon>
        <taxon>eudicotyledons</taxon>
        <taxon>Gunneridae</taxon>
        <taxon>Pentapetalae</taxon>
        <taxon>asterids</taxon>
        <taxon>lamiids</taxon>
        <taxon>Solanales</taxon>
        <taxon>Solanaceae</taxon>
        <taxon>Solanoideae</taxon>
        <taxon>Solaneae</taxon>
        <taxon>Solanum</taxon>
    </lineage>
</organism>
<evidence type="ECO:0000313" key="3">
    <source>
        <dbReference type="Proteomes" id="UP000826656"/>
    </source>
</evidence>
<comment type="caution">
    <text evidence="2">The sequence shown here is derived from an EMBL/GenBank/DDBJ whole genome shotgun (WGS) entry which is preliminary data.</text>
</comment>
<dbReference type="Gene3D" id="3.30.420.10">
    <property type="entry name" value="Ribonuclease H-like superfamily/Ribonuclease H"/>
    <property type="match status" value="1"/>
</dbReference>
<feature type="domain" description="RNase H type-1" evidence="1">
    <location>
        <begin position="2"/>
        <end position="80"/>
    </location>
</feature>
<dbReference type="SUPFAM" id="SSF53098">
    <property type="entry name" value="Ribonuclease H-like"/>
    <property type="match status" value="1"/>
</dbReference>
<dbReference type="InterPro" id="IPR002156">
    <property type="entry name" value="RNaseH_domain"/>
</dbReference>
<evidence type="ECO:0000259" key="1">
    <source>
        <dbReference type="Pfam" id="PF13456"/>
    </source>
</evidence>
<dbReference type="InterPro" id="IPR053151">
    <property type="entry name" value="RNase_H-like"/>
</dbReference>
<sequence length="126" mass="14734">MEAEVMGVWRAMQYCLTQSFEKIILETNSLTLKNILTKQWKTPWEQAEKIEEIQKVITGKQVKIKHIFREANSLADYLANIGIEQVETVKAHSFYNLSSRGRRIINVDKQQIPSLRIKTRRIVQTC</sequence>
<dbReference type="PANTHER" id="PTHR47723">
    <property type="entry name" value="OS05G0353850 PROTEIN"/>
    <property type="match status" value="1"/>
</dbReference>
<evidence type="ECO:0000313" key="2">
    <source>
        <dbReference type="EMBL" id="KAH0781751.1"/>
    </source>
</evidence>
<name>A0ABQ7WM07_SOLTU</name>
<dbReference type="Pfam" id="PF13456">
    <property type="entry name" value="RVT_3"/>
    <property type="match status" value="1"/>
</dbReference>
<dbReference type="Proteomes" id="UP000826656">
    <property type="component" value="Unassembled WGS sequence"/>
</dbReference>
<protein>
    <recommendedName>
        <fullName evidence="1">RNase H type-1 domain-containing protein</fullName>
    </recommendedName>
</protein>
<dbReference type="EMBL" id="JAIVGD010000001">
    <property type="protein sequence ID" value="KAH0781751.1"/>
    <property type="molecule type" value="Genomic_DNA"/>
</dbReference>
<gene>
    <name evidence="2" type="ORF">KY290_001349</name>
</gene>
<keyword evidence="3" id="KW-1185">Reference proteome</keyword>
<dbReference type="InterPro" id="IPR044730">
    <property type="entry name" value="RNase_H-like_dom_plant"/>
</dbReference>
<dbReference type="CDD" id="cd06222">
    <property type="entry name" value="RNase_H_like"/>
    <property type="match status" value="1"/>
</dbReference>
<dbReference type="InterPro" id="IPR036397">
    <property type="entry name" value="RNaseH_sf"/>
</dbReference>
<reference evidence="2 3" key="1">
    <citation type="journal article" date="2021" name="bioRxiv">
        <title>Chromosome-scale and haplotype-resolved genome assembly of a tetraploid potato cultivar.</title>
        <authorList>
            <person name="Sun H."/>
            <person name="Jiao W.-B."/>
            <person name="Krause K."/>
            <person name="Campoy J.A."/>
            <person name="Goel M."/>
            <person name="Folz-Donahue K."/>
            <person name="Kukat C."/>
            <person name="Huettel B."/>
            <person name="Schneeberger K."/>
        </authorList>
    </citation>
    <scope>NUCLEOTIDE SEQUENCE [LARGE SCALE GENOMIC DNA]</scope>
    <source>
        <strain evidence="2">SolTubOtavaFocal</strain>
        <tissue evidence="2">Leaves</tissue>
    </source>
</reference>
<proteinExistence type="predicted"/>
<dbReference type="InterPro" id="IPR012337">
    <property type="entry name" value="RNaseH-like_sf"/>
</dbReference>